<gene>
    <name evidence="1" type="ORF">S01H1_72716</name>
</gene>
<reference evidence="1" key="1">
    <citation type="journal article" date="2014" name="Front. Microbiol.">
        <title>High frequency of phylogenetically diverse reductive dehalogenase-homologous genes in deep subseafloor sedimentary metagenomes.</title>
        <authorList>
            <person name="Kawai M."/>
            <person name="Futagami T."/>
            <person name="Toyoda A."/>
            <person name="Takaki Y."/>
            <person name="Nishi S."/>
            <person name="Hori S."/>
            <person name="Arai W."/>
            <person name="Tsubouchi T."/>
            <person name="Morono Y."/>
            <person name="Uchiyama I."/>
            <person name="Ito T."/>
            <person name="Fujiyama A."/>
            <person name="Inagaki F."/>
            <person name="Takami H."/>
        </authorList>
    </citation>
    <scope>NUCLEOTIDE SEQUENCE</scope>
    <source>
        <strain evidence="1">Expedition CK06-06</strain>
    </source>
</reference>
<dbReference type="AlphaFoldDB" id="X0YL71"/>
<organism evidence="1">
    <name type="scientific">marine sediment metagenome</name>
    <dbReference type="NCBI Taxonomy" id="412755"/>
    <lineage>
        <taxon>unclassified sequences</taxon>
        <taxon>metagenomes</taxon>
        <taxon>ecological metagenomes</taxon>
    </lineage>
</organism>
<dbReference type="EMBL" id="BARS01048527">
    <property type="protein sequence ID" value="GAG37451.1"/>
    <property type="molecule type" value="Genomic_DNA"/>
</dbReference>
<evidence type="ECO:0000313" key="1">
    <source>
        <dbReference type="EMBL" id="GAG37451.1"/>
    </source>
</evidence>
<feature type="non-terminal residue" evidence="1">
    <location>
        <position position="243"/>
    </location>
</feature>
<proteinExistence type="predicted"/>
<feature type="non-terminal residue" evidence="1">
    <location>
        <position position="1"/>
    </location>
</feature>
<comment type="caution">
    <text evidence="1">The sequence shown here is derived from an EMBL/GenBank/DDBJ whole genome shotgun (WGS) entry which is preliminary data.</text>
</comment>
<accession>X0YL71</accession>
<protein>
    <submittedName>
        <fullName evidence="1">Uncharacterized protein</fullName>
    </submittedName>
</protein>
<sequence length="243" mass="26087">PSGTTASLRLKTASTVDSLSRGFWTQNLNSGDVIALTGSASEIEVKMTSDEGQTFTPVINSIELRLLTDANFTGFVIDTEDEFVRGTVSNLDINPAVQVGQDVLEISAPINVGGRYFAKAGSVSENNNVDDAVYGFSGSLMPISPVQARYWDSVSSRGFRTVSSVVRRFDNSFLIADMGNNRVLQVDRNGNLVKGFGSTYSTDANFYPLSAVYNSTNQVLSIAFTKAAVVADITKISFFIDGA</sequence>
<name>X0YL71_9ZZZZ</name>